<proteinExistence type="predicted"/>
<reference evidence="1" key="1">
    <citation type="submission" date="2021-02" db="EMBL/GenBank/DDBJ databases">
        <authorList>
            <person name="Bekaert M."/>
        </authorList>
    </citation>
    <scope>NUCLEOTIDE SEQUENCE</scope>
    <source>
        <strain evidence="1">IoA-00</strain>
    </source>
</reference>
<evidence type="ECO:0000313" key="1">
    <source>
        <dbReference type="EMBL" id="CAF2869603.1"/>
    </source>
</evidence>
<gene>
    <name evidence="1" type="ORF">LSAA_6378</name>
</gene>
<dbReference type="OrthoDB" id="428974at2759"/>
<accession>A0A7R8CN75</accession>
<organism evidence="1 2">
    <name type="scientific">Lepeophtheirus salmonis</name>
    <name type="common">Salmon louse</name>
    <name type="synonym">Caligus salmonis</name>
    <dbReference type="NCBI Taxonomy" id="72036"/>
    <lineage>
        <taxon>Eukaryota</taxon>
        <taxon>Metazoa</taxon>
        <taxon>Ecdysozoa</taxon>
        <taxon>Arthropoda</taxon>
        <taxon>Crustacea</taxon>
        <taxon>Multicrustacea</taxon>
        <taxon>Hexanauplia</taxon>
        <taxon>Copepoda</taxon>
        <taxon>Siphonostomatoida</taxon>
        <taxon>Caligidae</taxon>
        <taxon>Lepeophtheirus</taxon>
    </lineage>
</organism>
<dbReference type="SUPFAM" id="SSF53474">
    <property type="entry name" value="alpha/beta-Hydrolases"/>
    <property type="match status" value="1"/>
</dbReference>
<dbReference type="InterPro" id="IPR029058">
    <property type="entry name" value="AB_hydrolase_fold"/>
</dbReference>
<dbReference type="Proteomes" id="UP000675881">
    <property type="component" value="Chromosome 2"/>
</dbReference>
<protein>
    <submittedName>
        <fullName evidence="1">(salmon louse) hypothetical protein</fullName>
    </submittedName>
</protein>
<dbReference type="AlphaFoldDB" id="A0A7R8CN75"/>
<evidence type="ECO:0000313" key="2">
    <source>
        <dbReference type="Proteomes" id="UP000675881"/>
    </source>
</evidence>
<dbReference type="EMBL" id="HG994581">
    <property type="protein sequence ID" value="CAF2869603.1"/>
    <property type="molecule type" value="Genomic_DNA"/>
</dbReference>
<sequence>MSRVRIQNVIHIVLCGSGGPTPLYPPPYLSQSLCCWFFLHGLFKSGQSSSVGDVNFHRKINIQTLLIYGLKDKYVSLVEMCEMERTITKSYLEFLPMAGH</sequence>
<name>A0A7R8CN75_LEPSM</name>
<keyword evidence="2" id="KW-1185">Reference proteome</keyword>